<feature type="domain" description="HTH tetR-type" evidence="5">
    <location>
        <begin position="6"/>
        <end position="65"/>
    </location>
</feature>
<dbReference type="GO" id="GO:0003700">
    <property type="term" value="F:DNA-binding transcription factor activity"/>
    <property type="evidence" value="ECO:0007669"/>
    <property type="project" value="TreeGrafter"/>
</dbReference>
<gene>
    <name evidence="6" type="primary">regN</name>
    <name evidence="7" type="ordered locus">Npun_F6380</name>
</gene>
<dbReference type="EnsemblBacteria" id="ACC84652">
    <property type="protein sequence ID" value="ACC84652"/>
    <property type="gene ID" value="Npun_F6380"/>
</dbReference>
<accession>Q9Z601</accession>
<dbReference type="PRINTS" id="PR00455">
    <property type="entry name" value="HTHTETR"/>
</dbReference>
<reference evidence="8" key="2">
    <citation type="submission" date="2008-04" db="EMBL/GenBank/DDBJ databases">
        <title>Complete sequence of chromosome of Nostoc punctiforme ATCC 29133.</title>
        <authorList>
            <consortium name="US DOE Joint Genome Institute"/>
            <person name="Copeland A."/>
            <person name="Lucas S."/>
            <person name="Lapidus A."/>
            <person name="Glavina del Rio T."/>
            <person name="Dalin E."/>
            <person name="Tice H."/>
            <person name="Pitluck S."/>
            <person name="Chain P."/>
            <person name="Malfatti S."/>
            <person name="Shin M."/>
            <person name="Vergez L."/>
            <person name="Schmutz J."/>
            <person name="Larimer F."/>
            <person name="Land M."/>
            <person name="Hauser L."/>
            <person name="Kyrpides N."/>
            <person name="Kim E."/>
            <person name="Meeks J.C."/>
            <person name="Elhai J."/>
            <person name="Campbell E.L."/>
            <person name="Thiel T."/>
            <person name="Longmire J."/>
            <person name="Potts M."/>
            <person name="Atlas R."/>
        </authorList>
    </citation>
    <scope>NUCLEOTIDE SEQUENCE [LARGE SCALE GENOMIC DNA]</scope>
    <source>
        <strain evidence="8">ATCC 29133 / PCC 73102</strain>
    </source>
</reference>
<sequence>MARIPKITNQQILEAARQVFLQQGFGASTLEIAQQAGISEASIFKRFSTKEELFFAAMGIPEKPVWVSELESLSGKGDLKENLINICLQIMEFYREVLPQIVMLRSRGNAFPELGGNEPRPIQDFKALTAFLEYEINQNRLRPCDPQTVAHILLGSLMNYVFLEQISSQKSIKTDVISIKSYLNSEDCGTEVSAFIQNFVDIIWQGIAPIQN</sequence>
<reference evidence="7" key="3">
    <citation type="submission" date="2008-04" db="EMBL/GenBank/DDBJ databases">
        <authorList>
            <consortium name="US DOE Joint Genome Institute"/>
            <person name="Copeland A."/>
            <person name="Lucas S."/>
            <person name="Lapidus A."/>
            <person name="Glavina del Rio T."/>
            <person name="Dalin E."/>
            <person name="Tice H."/>
            <person name="Pitluck S."/>
            <person name="Chain P."/>
            <person name="Malfatti S."/>
            <person name="Shin M."/>
            <person name="Vergez L."/>
            <person name="Schmutz J."/>
            <person name="Larimer F."/>
            <person name="Land M."/>
            <person name="Hauser L."/>
            <person name="Kyrpides N."/>
            <person name="Kim E."/>
            <person name="Meeks J.C."/>
            <person name="Elhai J."/>
            <person name="Campbell E.L."/>
            <person name="Thiel T."/>
            <person name="Longmire J."/>
            <person name="Potts M."/>
            <person name="Atlas R."/>
        </authorList>
    </citation>
    <scope>NUCLEOTIDE SEQUENCE</scope>
    <source>
        <strain evidence="7">ATCC 29133</strain>
    </source>
</reference>
<dbReference type="OrthoDB" id="9812993at2"/>
<dbReference type="KEGG" id="npu:Npun_F6380"/>
<keyword evidence="1" id="KW-0805">Transcription regulation</keyword>
<evidence type="ECO:0000256" key="4">
    <source>
        <dbReference type="PROSITE-ProRule" id="PRU00335"/>
    </source>
</evidence>
<keyword evidence="2 4" id="KW-0238">DNA-binding</keyword>
<evidence type="ECO:0000259" key="5">
    <source>
        <dbReference type="PROSITE" id="PS50977"/>
    </source>
</evidence>
<feature type="DNA-binding region" description="H-T-H motif" evidence="4">
    <location>
        <begin position="28"/>
        <end position="47"/>
    </location>
</feature>
<name>Q9Z601_NOSP7</name>
<dbReference type="STRING" id="63737.Npun_F6380"/>
<dbReference type="InterPro" id="IPR023772">
    <property type="entry name" value="DNA-bd_HTH_TetR-type_CS"/>
</dbReference>
<reference evidence="7 8" key="4">
    <citation type="journal article" date="2013" name="Plant Physiol.">
        <title>A Nostoc punctiforme Sugar Transporter Necessary to Establish a Cyanobacterium-Plant Symbiosis.</title>
        <authorList>
            <person name="Ekman M."/>
            <person name="Picossi S."/>
            <person name="Campbell E.L."/>
            <person name="Meeks J.C."/>
            <person name="Flores E."/>
        </authorList>
    </citation>
    <scope>NUCLEOTIDE SEQUENCE [LARGE SCALE GENOMIC DNA]</scope>
    <source>
        <strain evidence="7">ATCC 29133</strain>
        <strain evidence="8">ATCC 29133 / PCC 73102</strain>
    </source>
</reference>
<dbReference type="EMBL" id="CP001037">
    <property type="protein sequence ID" value="ACC84652.1"/>
    <property type="molecule type" value="Genomic_DNA"/>
</dbReference>
<dbReference type="InterPro" id="IPR009057">
    <property type="entry name" value="Homeodomain-like_sf"/>
</dbReference>
<keyword evidence="3" id="KW-0804">Transcription</keyword>
<dbReference type="PROSITE" id="PS01081">
    <property type="entry name" value="HTH_TETR_1"/>
    <property type="match status" value="1"/>
</dbReference>
<dbReference type="eggNOG" id="COG1309">
    <property type="taxonomic scope" value="Bacteria"/>
</dbReference>
<evidence type="ECO:0000313" key="6">
    <source>
        <dbReference type="EMBL" id="AAD17222.1"/>
    </source>
</evidence>
<dbReference type="SMR" id="Q9Z601"/>
<dbReference type="SUPFAM" id="SSF46689">
    <property type="entry name" value="Homeodomain-like"/>
    <property type="match status" value="1"/>
</dbReference>
<evidence type="ECO:0000313" key="8">
    <source>
        <dbReference type="Proteomes" id="UP000001191"/>
    </source>
</evidence>
<evidence type="ECO:0000256" key="3">
    <source>
        <dbReference type="ARBA" id="ARBA00023163"/>
    </source>
</evidence>
<evidence type="ECO:0000256" key="2">
    <source>
        <dbReference type="ARBA" id="ARBA00023125"/>
    </source>
</evidence>
<organism evidence="6">
    <name type="scientific">Nostoc punctiforme (strain ATCC 29133 / PCC 73102)</name>
    <dbReference type="NCBI Taxonomy" id="63737"/>
    <lineage>
        <taxon>Bacteria</taxon>
        <taxon>Bacillati</taxon>
        <taxon>Cyanobacteriota</taxon>
        <taxon>Cyanophyceae</taxon>
        <taxon>Nostocales</taxon>
        <taxon>Nostocaceae</taxon>
        <taxon>Nostoc</taxon>
    </lineage>
</organism>
<evidence type="ECO:0000256" key="1">
    <source>
        <dbReference type="ARBA" id="ARBA00023015"/>
    </source>
</evidence>
<dbReference type="AlphaFoldDB" id="Q9Z601"/>
<proteinExistence type="predicted"/>
<dbReference type="PROSITE" id="PS50977">
    <property type="entry name" value="HTH_TETR_2"/>
    <property type="match status" value="1"/>
</dbReference>
<dbReference type="InterPro" id="IPR050109">
    <property type="entry name" value="HTH-type_TetR-like_transc_reg"/>
</dbReference>
<dbReference type="PANTHER" id="PTHR30055">
    <property type="entry name" value="HTH-TYPE TRANSCRIPTIONAL REGULATOR RUTR"/>
    <property type="match status" value="1"/>
</dbReference>
<dbReference type="Pfam" id="PF00440">
    <property type="entry name" value="TetR_N"/>
    <property type="match status" value="1"/>
</dbReference>
<dbReference type="GO" id="GO:0000976">
    <property type="term" value="F:transcription cis-regulatory region binding"/>
    <property type="evidence" value="ECO:0007669"/>
    <property type="project" value="TreeGrafter"/>
</dbReference>
<dbReference type="Gene3D" id="1.10.357.10">
    <property type="entry name" value="Tetracycline Repressor, domain 2"/>
    <property type="match status" value="1"/>
</dbReference>
<dbReference type="Proteomes" id="UP000001191">
    <property type="component" value="Chromosome"/>
</dbReference>
<evidence type="ECO:0000313" key="7">
    <source>
        <dbReference type="EMBL" id="ACC84652.1"/>
    </source>
</evidence>
<dbReference type="PANTHER" id="PTHR30055:SF238">
    <property type="entry name" value="MYCOFACTOCIN BIOSYNTHESIS TRANSCRIPTIONAL REGULATOR MFTR-RELATED"/>
    <property type="match status" value="1"/>
</dbReference>
<keyword evidence="8" id="KW-1185">Reference proteome</keyword>
<dbReference type="RefSeq" id="WP_012412591.1">
    <property type="nucleotide sequence ID" value="NC_010628.1"/>
</dbReference>
<reference evidence="6" key="1">
    <citation type="journal article" date="1999" name="J. Bacteriol.">
        <title>Biochemical and genetic evidence for participation of DevR in a phosphorelay signal transduction pathway essential for heterocyst maturation in Nostoc punctiforme ATCC 29133.</title>
        <authorList>
            <person name="Hagen K.D."/>
            <person name="Meeks J.C."/>
        </authorList>
    </citation>
    <scope>NUCLEOTIDE SEQUENCE</scope>
    <source>
        <strain evidence="6">ATCC29133</strain>
    </source>
</reference>
<dbReference type="HOGENOM" id="CLU_069356_37_0_3"/>
<protein>
    <submittedName>
        <fullName evidence="6 7">RegN</fullName>
    </submittedName>
</protein>
<dbReference type="InterPro" id="IPR001647">
    <property type="entry name" value="HTH_TetR"/>
</dbReference>
<dbReference type="EMBL" id="AF116873">
    <property type="protein sequence ID" value="AAD17222.1"/>
    <property type="molecule type" value="Genomic_DNA"/>
</dbReference>